<accession>A0A231V1Z7</accession>
<dbReference type="Proteomes" id="UP000215405">
    <property type="component" value="Unassembled WGS sequence"/>
</dbReference>
<evidence type="ECO:0000313" key="2">
    <source>
        <dbReference type="Proteomes" id="UP000215405"/>
    </source>
</evidence>
<evidence type="ECO:0000313" key="1">
    <source>
        <dbReference type="EMBL" id="OXT02213.1"/>
    </source>
</evidence>
<name>A0A231V1Z7_9HYPH</name>
<sequence length="74" mass="8350">MTKCAPVPHEIDRANLMAEEDDPSTEQMLRQQIEELQAALLARDSHIRTLEAEIATLEQQQWLREGCAGAGDFE</sequence>
<proteinExistence type="predicted"/>
<keyword evidence="2" id="KW-1185">Reference proteome</keyword>
<organism evidence="1 2">
    <name type="scientific">Notoacmeibacter marinus</name>
    <dbReference type="NCBI Taxonomy" id="1876515"/>
    <lineage>
        <taxon>Bacteria</taxon>
        <taxon>Pseudomonadati</taxon>
        <taxon>Pseudomonadota</taxon>
        <taxon>Alphaproteobacteria</taxon>
        <taxon>Hyphomicrobiales</taxon>
        <taxon>Notoacmeibacteraceae</taxon>
        <taxon>Notoacmeibacter</taxon>
    </lineage>
</organism>
<reference evidence="2" key="1">
    <citation type="journal article" date="2017" name="Int. J. Syst. Evol. Microbiol.">
        <title>Notoacmeibacter marinus gen. nov., sp. nov., isolated from the gut of a limpet and proposal of Notoacmeibacteraceae fam. nov. in the order Rhizobiales of the class Alphaproteobacteria.</title>
        <authorList>
            <person name="Huang Z."/>
            <person name="Guo F."/>
            <person name="Lai Q."/>
        </authorList>
    </citation>
    <scope>NUCLEOTIDE SEQUENCE [LARGE SCALE GENOMIC DNA]</scope>
    <source>
        <strain evidence="2">XMTR2A4</strain>
    </source>
</reference>
<comment type="caution">
    <text evidence="1">The sequence shown here is derived from an EMBL/GenBank/DDBJ whole genome shotgun (WGS) entry which is preliminary data.</text>
</comment>
<protein>
    <submittedName>
        <fullName evidence="1">Uncharacterized protein</fullName>
    </submittedName>
</protein>
<dbReference type="AlphaFoldDB" id="A0A231V1Z7"/>
<dbReference type="EMBL" id="NBYO01000001">
    <property type="protein sequence ID" value="OXT02213.1"/>
    <property type="molecule type" value="Genomic_DNA"/>
</dbReference>
<gene>
    <name evidence="1" type="ORF">B7H23_04670</name>
</gene>